<feature type="transmembrane region" description="Helical" evidence="1">
    <location>
        <begin position="12"/>
        <end position="32"/>
    </location>
</feature>
<proteinExistence type="predicted"/>
<comment type="caution">
    <text evidence="2">The sequence shown here is derived from an EMBL/GenBank/DDBJ whole genome shotgun (WGS) entry which is preliminary data.</text>
</comment>
<feature type="transmembrane region" description="Helical" evidence="1">
    <location>
        <begin position="44"/>
        <end position="64"/>
    </location>
</feature>
<keyword evidence="1" id="KW-1133">Transmembrane helix</keyword>
<protein>
    <submittedName>
        <fullName evidence="2">Uncharacterized protein</fullName>
    </submittedName>
</protein>
<gene>
    <name evidence="2" type="ORF">S01H1_18426</name>
</gene>
<organism evidence="2">
    <name type="scientific">marine sediment metagenome</name>
    <dbReference type="NCBI Taxonomy" id="412755"/>
    <lineage>
        <taxon>unclassified sequences</taxon>
        <taxon>metagenomes</taxon>
        <taxon>ecological metagenomes</taxon>
    </lineage>
</organism>
<feature type="non-terminal residue" evidence="2">
    <location>
        <position position="162"/>
    </location>
</feature>
<feature type="transmembrane region" description="Helical" evidence="1">
    <location>
        <begin position="103"/>
        <end position="123"/>
    </location>
</feature>
<keyword evidence="1" id="KW-0812">Transmembrane</keyword>
<accession>X0SHK8</accession>
<reference evidence="2" key="1">
    <citation type="journal article" date="2014" name="Front. Microbiol.">
        <title>High frequency of phylogenetically diverse reductive dehalogenase-homologous genes in deep subseafloor sedimentary metagenomes.</title>
        <authorList>
            <person name="Kawai M."/>
            <person name="Futagami T."/>
            <person name="Toyoda A."/>
            <person name="Takaki Y."/>
            <person name="Nishi S."/>
            <person name="Hori S."/>
            <person name="Arai W."/>
            <person name="Tsubouchi T."/>
            <person name="Morono Y."/>
            <person name="Uchiyama I."/>
            <person name="Ito T."/>
            <person name="Fujiyama A."/>
            <person name="Inagaki F."/>
            <person name="Takami H."/>
        </authorList>
    </citation>
    <scope>NUCLEOTIDE SEQUENCE</scope>
    <source>
        <strain evidence="2">Expedition CK06-06</strain>
    </source>
</reference>
<name>X0SHK8_9ZZZZ</name>
<evidence type="ECO:0000313" key="2">
    <source>
        <dbReference type="EMBL" id="GAF80479.1"/>
    </source>
</evidence>
<keyword evidence="1" id="KW-0472">Membrane</keyword>
<evidence type="ECO:0000256" key="1">
    <source>
        <dbReference type="SAM" id="Phobius"/>
    </source>
</evidence>
<feature type="transmembrane region" description="Helical" evidence="1">
    <location>
        <begin position="129"/>
        <end position="147"/>
    </location>
</feature>
<dbReference type="EMBL" id="BARS01009852">
    <property type="protein sequence ID" value="GAF80479.1"/>
    <property type="molecule type" value="Genomic_DNA"/>
</dbReference>
<feature type="transmembrane region" description="Helical" evidence="1">
    <location>
        <begin position="70"/>
        <end position="91"/>
    </location>
</feature>
<dbReference type="AlphaFoldDB" id="X0SHK8"/>
<sequence>MARWSIGSYSVLTPSLLLITLLPLLPGVPALLRRLFTNQGSVSWLWGLLQSLFTCLCLAAGYLLQGFLAGIALLLAQLSVLLALPCALLSIRQGKRERIGLNLALGLVFFLLINFAFAFTFTYAYTLQFFRGAGLPIVLVAGLLASLPAARRRSSLEEDPSA</sequence>